<dbReference type="Proteomes" id="UP001234989">
    <property type="component" value="Chromosome 8"/>
</dbReference>
<sequence length="47" mass="5462">FPYSNNPTSKGHNSLIQTRNHANSAALERSFQELSHHIWKYLLIILN</sequence>
<evidence type="ECO:0000313" key="1">
    <source>
        <dbReference type="EMBL" id="WMV42176.1"/>
    </source>
</evidence>
<feature type="non-terminal residue" evidence="1">
    <location>
        <position position="1"/>
    </location>
</feature>
<reference evidence="1" key="1">
    <citation type="submission" date="2023-08" db="EMBL/GenBank/DDBJ databases">
        <title>A de novo genome assembly of Solanum verrucosum Schlechtendal, a Mexican diploid species geographically isolated from the other diploid A-genome species in potato relatives.</title>
        <authorList>
            <person name="Hosaka K."/>
        </authorList>
    </citation>
    <scope>NUCLEOTIDE SEQUENCE</scope>
    <source>
        <tissue evidence="1">Young leaves</tissue>
    </source>
</reference>
<evidence type="ECO:0000313" key="2">
    <source>
        <dbReference type="Proteomes" id="UP001234989"/>
    </source>
</evidence>
<proteinExistence type="predicted"/>
<dbReference type="AlphaFoldDB" id="A0AAF0UAU4"/>
<protein>
    <submittedName>
        <fullName evidence="1">Uncharacterized protein</fullName>
    </submittedName>
</protein>
<gene>
    <name evidence="1" type="ORF">MTR67_035561</name>
</gene>
<accession>A0AAF0UAU4</accession>
<name>A0AAF0UAU4_SOLVR</name>
<dbReference type="EMBL" id="CP133619">
    <property type="protein sequence ID" value="WMV42176.1"/>
    <property type="molecule type" value="Genomic_DNA"/>
</dbReference>
<organism evidence="1 2">
    <name type="scientific">Solanum verrucosum</name>
    <dbReference type="NCBI Taxonomy" id="315347"/>
    <lineage>
        <taxon>Eukaryota</taxon>
        <taxon>Viridiplantae</taxon>
        <taxon>Streptophyta</taxon>
        <taxon>Embryophyta</taxon>
        <taxon>Tracheophyta</taxon>
        <taxon>Spermatophyta</taxon>
        <taxon>Magnoliopsida</taxon>
        <taxon>eudicotyledons</taxon>
        <taxon>Gunneridae</taxon>
        <taxon>Pentapetalae</taxon>
        <taxon>asterids</taxon>
        <taxon>lamiids</taxon>
        <taxon>Solanales</taxon>
        <taxon>Solanaceae</taxon>
        <taxon>Solanoideae</taxon>
        <taxon>Solaneae</taxon>
        <taxon>Solanum</taxon>
    </lineage>
</organism>
<keyword evidence="2" id="KW-1185">Reference proteome</keyword>